<dbReference type="EMBL" id="LJUO01000008">
    <property type="protein sequence ID" value="KPK73497.1"/>
    <property type="molecule type" value="Genomic_DNA"/>
</dbReference>
<comment type="caution">
    <text evidence="4">The sequence shown here is derived from an EMBL/GenBank/DDBJ whole genome shotgun (WGS) entry which is preliminary data.</text>
</comment>
<evidence type="ECO:0000313" key="5">
    <source>
        <dbReference type="Proteomes" id="UP000051096"/>
    </source>
</evidence>
<dbReference type="AlphaFoldDB" id="A0A0S8GL63"/>
<dbReference type="InterPro" id="IPR049149">
    <property type="entry name" value="TetR/AcrR_C"/>
</dbReference>
<protein>
    <recommendedName>
        <fullName evidence="3">HTH tetR-type domain-containing protein</fullName>
    </recommendedName>
</protein>
<dbReference type="PANTHER" id="PTHR43479">
    <property type="entry name" value="ACREF/ENVCD OPERON REPRESSOR-RELATED"/>
    <property type="match status" value="1"/>
</dbReference>
<dbReference type="InterPro" id="IPR023772">
    <property type="entry name" value="DNA-bd_HTH_TetR-type_CS"/>
</dbReference>
<evidence type="ECO:0000259" key="3">
    <source>
        <dbReference type="PROSITE" id="PS50977"/>
    </source>
</evidence>
<dbReference type="PROSITE" id="PS01081">
    <property type="entry name" value="HTH_TETR_1"/>
    <property type="match status" value="1"/>
</dbReference>
<evidence type="ECO:0000256" key="2">
    <source>
        <dbReference type="PROSITE-ProRule" id="PRU00335"/>
    </source>
</evidence>
<gene>
    <name evidence="4" type="ORF">AMJ87_01565</name>
</gene>
<accession>A0A0S8GL63</accession>
<dbReference type="Gene3D" id="1.10.357.10">
    <property type="entry name" value="Tetracycline Repressor, domain 2"/>
    <property type="match status" value="1"/>
</dbReference>
<dbReference type="GO" id="GO:0003677">
    <property type="term" value="F:DNA binding"/>
    <property type="evidence" value="ECO:0007669"/>
    <property type="project" value="UniProtKB-UniRule"/>
</dbReference>
<dbReference type="PRINTS" id="PR00455">
    <property type="entry name" value="HTHTETR"/>
</dbReference>
<keyword evidence="1 2" id="KW-0238">DNA-binding</keyword>
<dbReference type="Proteomes" id="UP000051096">
    <property type="component" value="Unassembled WGS sequence"/>
</dbReference>
<evidence type="ECO:0000313" key="4">
    <source>
        <dbReference type="EMBL" id="KPK73497.1"/>
    </source>
</evidence>
<dbReference type="PROSITE" id="PS50977">
    <property type="entry name" value="HTH_TETR_2"/>
    <property type="match status" value="1"/>
</dbReference>
<name>A0A0S8GL63_UNCW3</name>
<feature type="domain" description="HTH tetR-type" evidence="3">
    <location>
        <begin position="9"/>
        <end position="69"/>
    </location>
</feature>
<dbReference type="Pfam" id="PF21303">
    <property type="entry name" value="TetR_C_39"/>
    <property type="match status" value="1"/>
</dbReference>
<reference evidence="4 5" key="1">
    <citation type="journal article" date="2015" name="Microbiome">
        <title>Genomic resolution of linkages in carbon, nitrogen, and sulfur cycling among widespread estuary sediment bacteria.</title>
        <authorList>
            <person name="Baker B.J."/>
            <person name="Lazar C.S."/>
            <person name="Teske A.P."/>
            <person name="Dick G.J."/>
        </authorList>
    </citation>
    <scope>NUCLEOTIDE SEQUENCE [LARGE SCALE GENOMIC DNA]</scope>
    <source>
        <strain evidence="4">SM23_60</strain>
    </source>
</reference>
<proteinExistence type="predicted"/>
<sequence length="240" mass="28085">MTRVVKKPDVRKNEILDAAQDFFFRKGYESTTIQDILDKLSIAKGTFYYYFKSKDELLDALVEKTTDQMMSQFATIMDSEQNAIKKFNSLIRAGAAFKRTNIALFSVFLKVLYRDENILMRTRMFRRIVKKTAPLYGHIIRQGVSERLFHTLDPDEMAEMIIRLGQHLNEKICELILDTTRTPEQLCTIMERKTRLYERVVERILGAPRESIEVFIADDFRAMVQYLSDRVRGATNQEEA</sequence>
<dbReference type="InterPro" id="IPR009057">
    <property type="entry name" value="Homeodomain-like_sf"/>
</dbReference>
<dbReference type="SUPFAM" id="SSF46689">
    <property type="entry name" value="Homeodomain-like"/>
    <property type="match status" value="1"/>
</dbReference>
<dbReference type="InterPro" id="IPR001647">
    <property type="entry name" value="HTH_TetR"/>
</dbReference>
<dbReference type="Pfam" id="PF00440">
    <property type="entry name" value="TetR_N"/>
    <property type="match status" value="1"/>
</dbReference>
<evidence type="ECO:0000256" key="1">
    <source>
        <dbReference type="ARBA" id="ARBA00023125"/>
    </source>
</evidence>
<organism evidence="4 5">
    <name type="scientific">candidate division WOR_3 bacterium SM23_60</name>
    <dbReference type="NCBI Taxonomy" id="1703780"/>
    <lineage>
        <taxon>Bacteria</taxon>
        <taxon>Bacteria division WOR-3</taxon>
    </lineage>
</organism>
<dbReference type="PANTHER" id="PTHR43479:SF11">
    <property type="entry name" value="ACREF_ENVCD OPERON REPRESSOR-RELATED"/>
    <property type="match status" value="1"/>
</dbReference>
<dbReference type="InterPro" id="IPR050624">
    <property type="entry name" value="HTH-type_Tx_Regulator"/>
</dbReference>
<feature type="DNA-binding region" description="H-T-H motif" evidence="2">
    <location>
        <begin position="32"/>
        <end position="51"/>
    </location>
</feature>
<dbReference type="PATRIC" id="fig|1703780.3.peg.421"/>